<dbReference type="RefSeq" id="WP_343896177.1">
    <property type="nucleotide sequence ID" value="NZ_BAAAFZ010000046.1"/>
</dbReference>
<comment type="caution">
    <text evidence="2">The sequence shown here is derived from an EMBL/GenBank/DDBJ whole genome shotgun (WGS) entry which is preliminary data.</text>
</comment>
<gene>
    <name evidence="2" type="ORF">GCM10009416_30110</name>
</gene>
<dbReference type="PANTHER" id="PTHR35531">
    <property type="entry name" value="INNER MEMBRANE PROTEIN YBCI-RELATED"/>
    <property type="match status" value="1"/>
</dbReference>
<feature type="region of interest" description="Disordered" evidence="1">
    <location>
        <begin position="174"/>
        <end position="205"/>
    </location>
</feature>
<protein>
    <recommendedName>
        <fullName evidence="4">Metal-dependent hydrolase</fullName>
    </recommendedName>
</protein>
<dbReference type="EMBL" id="BAAAFZ010000046">
    <property type="protein sequence ID" value="GAA0589523.1"/>
    <property type="molecule type" value="Genomic_DNA"/>
</dbReference>
<evidence type="ECO:0008006" key="4">
    <source>
        <dbReference type="Google" id="ProtNLM"/>
    </source>
</evidence>
<name>A0ABN1FFD2_9PROT</name>
<dbReference type="Proteomes" id="UP001501588">
    <property type="component" value="Unassembled WGS sequence"/>
</dbReference>
<keyword evidence="3" id="KW-1185">Reference proteome</keyword>
<dbReference type="PANTHER" id="PTHR35531:SF1">
    <property type="entry name" value="INNER MEMBRANE PROTEIN YBCI-RELATED"/>
    <property type="match status" value="1"/>
</dbReference>
<evidence type="ECO:0000256" key="1">
    <source>
        <dbReference type="SAM" id="MobiDB-lite"/>
    </source>
</evidence>
<feature type="compositionally biased region" description="Pro residues" evidence="1">
    <location>
        <begin position="178"/>
        <end position="190"/>
    </location>
</feature>
<reference evidence="2 3" key="1">
    <citation type="journal article" date="2019" name="Int. J. Syst. Evol. Microbiol.">
        <title>The Global Catalogue of Microorganisms (GCM) 10K type strain sequencing project: providing services to taxonomists for standard genome sequencing and annotation.</title>
        <authorList>
            <consortium name="The Broad Institute Genomics Platform"/>
            <consortium name="The Broad Institute Genome Sequencing Center for Infectious Disease"/>
            <person name="Wu L."/>
            <person name="Ma J."/>
        </authorList>
    </citation>
    <scope>NUCLEOTIDE SEQUENCE [LARGE SCALE GENOMIC DNA]</scope>
    <source>
        <strain evidence="2 3">JCM 9933</strain>
    </source>
</reference>
<dbReference type="InterPro" id="IPR007404">
    <property type="entry name" value="YdjM-like"/>
</dbReference>
<evidence type="ECO:0000313" key="2">
    <source>
        <dbReference type="EMBL" id="GAA0589523.1"/>
    </source>
</evidence>
<sequence>MMAGSHVALGAAAWMLAAPHFGQDALRPLGLGLAVAGALLPDVDHPKSWAGRRLRPVSTVVAAVFGHRGVTHSLLALVGCWAALRYGTGVPRAWAAPVVVGYLSHLLADLLTPGGLRLAWPLRGTWALPLCRSGSPFEPLVVALVLSVAAWSALPDPPDPRAALQRVGLRLERGAEPLPRPPPAPPPAPPARQNWAAQRAPGRGG</sequence>
<feature type="compositionally biased region" description="Low complexity" evidence="1">
    <location>
        <begin position="191"/>
        <end position="205"/>
    </location>
</feature>
<accession>A0ABN1FFD2</accession>
<organism evidence="2 3">
    <name type="scientific">Craurococcus roseus</name>
    <dbReference type="NCBI Taxonomy" id="77585"/>
    <lineage>
        <taxon>Bacteria</taxon>
        <taxon>Pseudomonadati</taxon>
        <taxon>Pseudomonadota</taxon>
        <taxon>Alphaproteobacteria</taxon>
        <taxon>Acetobacterales</taxon>
        <taxon>Acetobacteraceae</taxon>
        <taxon>Craurococcus</taxon>
    </lineage>
</organism>
<dbReference type="Pfam" id="PF04307">
    <property type="entry name" value="YdjM"/>
    <property type="match status" value="1"/>
</dbReference>
<proteinExistence type="predicted"/>
<evidence type="ECO:0000313" key="3">
    <source>
        <dbReference type="Proteomes" id="UP001501588"/>
    </source>
</evidence>